<evidence type="ECO:0000313" key="2">
    <source>
        <dbReference type="EMBL" id="MBK9719428.1"/>
    </source>
</evidence>
<gene>
    <name evidence="2" type="ORF">IPO85_18315</name>
</gene>
<reference evidence="2 3" key="1">
    <citation type="submission" date="2020-10" db="EMBL/GenBank/DDBJ databases">
        <title>Connecting structure to function with the recovery of over 1000 high-quality activated sludge metagenome-assembled genomes encoding full-length rRNA genes using long-read sequencing.</title>
        <authorList>
            <person name="Singleton C.M."/>
            <person name="Petriglieri F."/>
            <person name="Kristensen J.M."/>
            <person name="Kirkegaard R.H."/>
            <person name="Michaelsen T.Y."/>
            <person name="Andersen M.H."/>
            <person name="Karst S.M."/>
            <person name="Dueholm M.S."/>
            <person name="Nielsen P.H."/>
            <person name="Albertsen M."/>
        </authorList>
    </citation>
    <scope>NUCLEOTIDE SEQUENCE [LARGE SCALE GENOMIC DNA]</scope>
    <source>
        <strain evidence="2">Ribe_18-Q3-R11-54_BAT3C.373</strain>
    </source>
</reference>
<feature type="signal peptide" evidence="1">
    <location>
        <begin position="1"/>
        <end position="23"/>
    </location>
</feature>
<dbReference type="Proteomes" id="UP000808349">
    <property type="component" value="Unassembled WGS sequence"/>
</dbReference>
<evidence type="ECO:0000313" key="3">
    <source>
        <dbReference type="Proteomes" id="UP000808349"/>
    </source>
</evidence>
<dbReference type="EMBL" id="JADKFW010000021">
    <property type="protein sequence ID" value="MBK9719428.1"/>
    <property type="molecule type" value="Genomic_DNA"/>
</dbReference>
<evidence type="ECO:0000256" key="1">
    <source>
        <dbReference type="SAM" id="SignalP"/>
    </source>
</evidence>
<keyword evidence="1" id="KW-0732">Signal</keyword>
<organism evidence="2 3">
    <name type="scientific">Candidatus Defluviibacterium haderslevense</name>
    <dbReference type="NCBI Taxonomy" id="2981993"/>
    <lineage>
        <taxon>Bacteria</taxon>
        <taxon>Pseudomonadati</taxon>
        <taxon>Bacteroidota</taxon>
        <taxon>Saprospiria</taxon>
        <taxon>Saprospirales</taxon>
        <taxon>Saprospiraceae</taxon>
        <taxon>Candidatus Defluviibacterium</taxon>
    </lineage>
</organism>
<name>A0A9D7XJ79_9BACT</name>
<dbReference type="AlphaFoldDB" id="A0A9D7XJ79"/>
<feature type="chain" id="PRO_5038692513" evidence="1">
    <location>
        <begin position="24"/>
        <end position="391"/>
    </location>
</feature>
<dbReference type="Pfam" id="PF11751">
    <property type="entry name" value="PorP_SprF"/>
    <property type="match status" value="1"/>
</dbReference>
<accession>A0A9D7XJ79</accession>
<proteinExistence type="predicted"/>
<protein>
    <submittedName>
        <fullName evidence="2">Type IX secretion system membrane protein PorP/SprF</fullName>
    </submittedName>
</protein>
<comment type="caution">
    <text evidence="2">The sequence shown here is derived from an EMBL/GenBank/DDBJ whole genome shotgun (WGS) entry which is preliminary data.</text>
</comment>
<dbReference type="InterPro" id="IPR019861">
    <property type="entry name" value="PorP/SprF_Bacteroidetes"/>
</dbReference>
<sequence>MIKLNFLFYCLFVLNLVIFNCNAQDPFYTHFYGNESVFNPALVGFKGALSLSAKYKNQWNSNQFNGFKTAQISIEESVPCSYFDYGLNMNWDQEGDGLLTTIDAGFRLAGTVAFPMGRAIHNLRFGTGLQWSNKWIDYSRLIFSDELDPKYGFKDAFGNDLKSQFVPPNKGRSLVYFTPSFGFAHRILFNKNDKNSATLNYGLSFHNFYSLGKSNVTGNVESILGTNTKIPTRYGFFANYEFIALSTRNSFISFKPLIVYEQQQNIHYFEIGNRFSINRNLGLGIYYHFNNQSKQGWNTNWFTINAELGKINSRHQRFDFGLSYSDNLTGVRNYLGAIVEISVAIHFASSPSCKLIGKGDKVPYSYDTKCPYNLFSLSKRKLYENIWFKTN</sequence>